<feature type="transmembrane region" description="Helical" evidence="1">
    <location>
        <begin position="82"/>
        <end position="101"/>
    </location>
</feature>
<dbReference type="Proteomes" id="UP000825701">
    <property type="component" value="Chromosome"/>
</dbReference>
<reference evidence="2" key="1">
    <citation type="submission" date="2021-08" db="EMBL/GenBank/DDBJ databases">
        <authorList>
            <person name="Zhang H."/>
            <person name="Xu M."/>
            <person name="Yu Z."/>
            <person name="Yang L."/>
            <person name="Cai Y."/>
        </authorList>
    </citation>
    <scope>NUCLEOTIDE SEQUENCE</scope>
    <source>
        <strain evidence="2">CHL1</strain>
    </source>
</reference>
<keyword evidence="1" id="KW-0472">Membrane</keyword>
<keyword evidence="1" id="KW-0812">Transmembrane</keyword>
<evidence type="ECO:0000256" key="1">
    <source>
        <dbReference type="SAM" id="Phobius"/>
    </source>
</evidence>
<gene>
    <name evidence="2" type="ORF">K6K41_09965</name>
</gene>
<name>A0A9E6UNZ7_9HYPH</name>
<dbReference type="InterPro" id="IPR009325">
    <property type="entry name" value="DUF983"/>
</dbReference>
<protein>
    <submittedName>
        <fullName evidence="2">DUF983 domain-containing protein</fullName>
    </submittedName>
</protein>
<sequence>MNDRVYPKLKPYIVGPLGRCPRCGEGRLFCGFLTLRPSCEVCGLDFSYADPADGPAFFASMFFCLPSISFAVWLELAFQPPYWVHAITTLPLMLATVIPPLRPLKGWLVASQFYHKAAEGRLVREGEVADPRTW</sequence>
<dbReference type="Pfam" id="PF06170">
    <property type="entry name" value="DUF983"/>
    <property type="match status" value="1"/>
</dbReference>
<dbReference type="KEGG" id="cmet:K6K41_09965"/>
<organism evidence="2 3">
    <name type="scientific">Chenggangzhangella methanolivorans</name>
    <dbReference type="NCBI Taxonomy" id="1437009"/>
    <lineage>
        <taxon>Bacteria</taxon>
        <taxon>Pseudomonadati</taxon>
        <taxon>Pseudomonadota</taxon>
        <taxon>Alphaproteobacteria</taxon>
        <taxon>Hyphomicrobiales</taxon>
        <taxon>Methylopilaceae</taxon>
        <taxon>Chenggangzhangella</taxon>
    </lineage>
</organism>
<evidence type="ECO:0000313" key="2">
    <source>
        <dbReference type="EMBL" id="QZO01681.1"/>
    </source>
</evidence>
<accession>A0A9E6UNZ7</accession>
<keyword evidence="1" id="KW-1133">Transmembrane helix</keyword>
<dbReference type="AlphaFoldDB" id="A0A9E6UNZ7"/>
<dbReference type="RefSeq" id="WP_261404991.1">
    <property type="nucleotide sequence ID" value="NZ_CP081869.1"/>
</dbReference>
<dbReference type="EMBL" id="CP081869">
    <property type="protein sequence ID" value="QZO01681.1"/>
    <property type="molecule type" value="Genomic_DNA"/>
</dbReference>
<evidence type="ECO:0000313" key="3">
    <source>
        <dbReference type="Proteomes" id="UP000825701"/>
    </source>
</evidence>
<proteinExistence type="predicted"/>
<feature type="transmembrane region" description="Helical" evidence="1">
    <location>
        <begin position="56"/>
        <end position="76"/>
    </location>
</feature>
<keyword evidence="3" id="KW-1185">Reference proteome</keyword>